<accession>A0A1Y1UHX8</accession>
<dbReference type="InterPro" id="IPR001466">
    <property type="entry name" value="Beta-lactam-related"/>
</dbReference>
<dbReference type="PANTHER" id="PTHR43283">
    <property type="entry name" value="BETA-LACTAMASE-RELATED"/>
    <property type="match status" value="1"/>
</dbReference>
<feature type="domain" description="Beta-lactamase-related" evidence="1">
    <location>
        <begin position="37"/>
        <end position="421"/>
    </location>
</feature>
<proteinExistence type="predicted"/>
<reference evidence="2 3" key="1">
    <citation type="submission" date="2017-03" db="EMBL/GenBank/DDBJ databases">
        <title>Widespread Adenine N6-methylation of Active Genes in Fungi.</title>
        <authorList>
            <consortium name="DOE Joint Genome Institute"/>
            <person name="Mondo S.J."/>
            <person name="Dannebaum R.O."/>
            <person name="Kuo R.C."/>
            <person name="Louie K.B."/>
            <person name="Bewick A.J."/>
            <person name="Labutti K."/>
            <person name="Haridas S."/>
            <person name="Kuo A."/>
            <person name="Salamov A."/>
            <person name="Ahrendt S.R."/>
            <person name="Lau R."/>
            <person name="Bowen B.P."/>
            <person name="Lipzen A."/>
            <person name="Sullivan W."/>
            <person name="Andreopoulos W.B."/>
            <person name="Clum A."/>
            <person name="Lindquist E."/>
            <person name="Daum C."/>
            <person name="Northen T.R."/>
            <person name="Ramamoorthy G."/>
            <person name="Schmitz R.J."/>
            <person name="Gryganskyi A."/>
            <person name="Culley D."/>
            <person name="Magnuson J."/>
            <person name="James T.Y."/>
            <person name="O'Malley M.A."/>
            <person name="Stajich J.E."/>
            <person name="Spatafora J.W."/>
            <person name="Visel A."/>
            <person name="Grigoriev I.V."/>
        </authorList>
    </citation>
    <scope>NUCLEOTIDE SEQUENCE [LARGE SCALE GENOMIC DNA]</scope>
    <source>
        <strain evidence="2 3">NRRL Y-17943</strain>
    </source>
</reference>
<dbReference type="OrthoDB" id="428260at2759"/>
<keyword evidence="3" id="KW-1185">Reference proteome</keyword>
<evidence type="ECO:0000313" key="2">
    <source>
        <dbReference type="EMBL" id="ORX37084.1"/>
    </source>
</evidence>
<dbReference type="InParanoid" id="A0A1Y1UHX8"/>
<evidence type="ECO:0000313" key="3">
    <source>
        <dbReference type="Proteomes" id="UP000193218"/>
    </source>
</evidence>
<dbReference type="RefSeq" id="XP_021871122.1">
    <property type="nucleotide sequence ID" value="XM_022015728.1"/>
</dbReference>
<dbReference type="AlphaFoldDB" id="A0A1Y1UHX8"/>
<comment type="caution">
    <text evidence="2">The sequence shown here is derived from an EMBL/GenBank/DDBJ whole genome shotgun (WGS) entry which is preliminary data.</text>
</comment>
<dbReference type="GeneID" id="33557537"/>
<dbReference type="Pfam" id="PF00144">
    <property type="entry name" value="Beta-lactamase"/>
    <property type="match status" value="1"/>
</dbReference>
<dbReference type="InterPro" id="IPR012338">
    <property type="entry name" value="Beta-lactam/transpept-like"/>
</dbReference>
<evidence type="ECO:0000259" key="1">
    <source>
        <dbReference type="Pfam" id="PF00144"/>
    </source>
</evidence>
<organism evidence="2 3">
    <name type="scientific">Kockovaella imperatae</name>
    <dbReference type="NCBI Taxonomy" id="4999"/>
    <lineage>
        <taxon>Eukaryota</taxon>
        <taxon>Fungi</taxon>
        <taxon>Dikarya</taxon>
        <taxon>Basidiomycota</taxon>
        <taxon>Agaricomycotina</taxon>
        <taxon>Tremellomycetes</taxon>
        <taxon>Tremellales</taxon>
        <taxon>Cuniculitremaceae</taxon>
        <taxon>Kockovaella</taxon>
    </lineage>
</organism>
<dbReference type="Gene3D" id="3.40.710.10">
    <property type="entry name" value="DD-peptidase/beta-lactamase superfamily"/>
    <property type="match status" value="1"/>
</dbReference>
<name>A0A1Y1UHX8_9TREE</name>
<protein>
    <submittedName>
        <fullName evidence="2">Beta-lactamase/transpeptidase-like protein</fullName>
    </submittedName>
</protein>
<dbReference type="Proteomes" id="UP000193218">
    <property type="component" value="Unassembled WGS sequence"/>
</dbReference>
<dbReference type="InterPro" id="IPR050789">
    <property type="entry name" value="Diverse_Enzym_Activities"/>
</dbReference>
<dbReference type="SUPFAM" id="SSF56601">
    <property type="entry name" value="beta-lactamase/transpeptidase-like"/>
    <property type="match status" value="1"/>
</dbReference>
<gene>
    <name evidence="2" type="ORF">BD324DRAFT_624714</name>
</gene>
<dbReference type="EMBL" id="NBSH01000006">
    <property type="protein sequence ID" value="ORX37084.1"/>
    <property type="molecule type" value="Genomic_DNA"/>
</dbReference>
<sequence length="442" mass="49653">MLYQTDSLSPCSRESTALLPIMSLPMPHLKAEGKATLDKLMQEKLAEKTVPFMFWAATNASETIYENQAGYNKWDDPSSGEVNRDSTLEMFSMTKFVVSLATLQFVENGTVALDDPDQMYKHLPELSELQVLEGYDKDGNAILVPQKNRITLRMLLDHTSGAVHAGRHPRLGQWFESLEKPLAWIFSPDASIKSIMAPLVFQPGTSWAYSCGTDWCGVLVSRLSGMSLEDYFQKNIFARVEGGMPDTSFYPRPDMARRKTEVYDQQKDGSKTGYRFYMGRAETPEQVSKDFLSGAGGLFGTTKDYLALCRSVLQCDPRNSRKPSNPIINHNTYELLFKPSLTLDKAKKEASIFFGNEHYLFLDASETNVNHSVALALSLEDAPHGRRAGSGWWSGLAHTQFWLDPKTGLAGVCNTQVVAPNPHPWNKIYQAFERTLYENIEQ</sequence>
<dbReference type="STRING" id="4999.A0A1Y1UHX8"/>
<dbReference type="PANTHER" id="PTHR43283:SF3">
    <property type="entry name" value="BETA-LACTAMASE FAMILY PROTEIN (AFU_ORTHOLOGUE AFUA_5G07500)"/>
    <property type="match status" value="1"/>
</dbReference>